<dbReference type="Proteomes" id="UP001590951">
    <property type="component" value="Unassembled WGS sequence"/>
</dbReference>
<reference evidence="1 2" key="1">
    <citation type="submission" date="2024-09" db="EMBL/GenBank/DDBJ databases">
        <title>Rethinking Asexuality: The Enigmatic Case of Functional Sexual Genes in Lepraria (Stereocaulaceae).</title>
        <authorList>
            <person name="Doellman M."/>
            <person name="Sun Y."/>
            <person name="Barcenas-Pena A."/>
            <person name="Lumbsch H.T."/>
            <person name="Grewe F."/>
        </authorList>
    </citation>
    <scope>NUCLEOTIDE SEQUENCE [LARGE SCALE GENOMIC DNA]</scope>
    <source>
        <strain evidence="1 2">Grewe 0041</strain>
    </source>
</reference>
<name>A0ABR4AZE3_9LECA</name>
<sequence>MPTDDTDCLDPREMTEAQWRGLGFNMAGRPLLKAIRAKCLDCCGGQPSEIRLCASAQCDLWPYRMATNPFRAKPDLTEEQRQAVGERLAAARGR</sequence>
<protein>
    <submittedName>
        <fullName evidence="1">Uncharacterized protein</fullName>
    </submittedName>
</protein>
<comment type="caution">
    <text evidence="1">The sequence shown here is derived from an EMBL/GenBank/DDBJ whole genome shotgun (WGS) entry which is preliminary data.</text>
</comment>
<evidence type="ECO:0000313" key="1">
    <source>
        <dbReference type="EMBL" id="KAL2051027.1"/>
    </source>
</evidence>
<dbReference type="EMBL" id="JBHFEH010000040">
    <property type="protein sequence ID" value="KAL2051027.1"/>
    <property type="molecule type" value="Genomic_DNA"/>
</dbReference>
<accession>A0ABR4AZE3</accession>
<organism evidence="1 2">
    <name type="scientific">Lepraria finkii</name>
    <dbReference type="NCBI Taxonomy" id="1340010"/>
    <lineage>
        <taxon>Eukaryota</taxon>
        <taxon>Fungi</taxon>
        <taxon>Dikarya</taxon>
        <taxon>Ascomycota</taxon>
        <taxon>Pezizomycotina</taxon>
        <taxon>Lecanoromycetes</taxon>
        <taxon>OSLEUM clade</taxon>
        <taxon>Lecanoromycetidae</taxon>
        <taxon>Lecanorales</taxon>
        <taxon>Lecanorineae</taxon>
        <taxon>Stereocaulaceae</taxon>
        <taxon>Lepraria</taxon>
    </lineage>
</organism>
<gene>
    <name evidence="1" type="ORF">ABVK25_008773</name>
</gene>
<evidence type="ECO:0000313" key="2">
    <source>
        <dbReference type="Proteomes" id="UP001590951"/>
    </source>
</evidence>
<keyword evidence="2" id="KW-1185">Reference proteome</keyword>
<proteinExistence type="predicted"/>